<reference evidence="14" key="2">
    <citation type="submission" date="2011-05" db="EMBL/GenBank/DDBJ databases">
        <authorList>
            <person name="Davey R."/>
        </authorList>
    </citation>
    <scope>NUCLEOTIDE SEQUENCE</scope>
    <source>
        <strain evidence="14">ATCC 53608</strain>
    </source>
</reference>
<sequence length="380" mass="41771">MNFTINRSAFISQLNNVLRAISSKTTIPILTGLKMVVNEDNIVLTGSNSDITIESVINANDADNDLTIEETGAIVLPARFFSDIVKKLPDKKVTIEVTSGFQADITSGSAKFQINGQDAENFPHLPEIETNKSVTLPNDILKEVIRQTVIAVSKQESRPILAGVHMTLKDGVLTAVATDSHRLAQRKVVLENIDNGIDFDVIIPGKSMEELSGMISDVHEDVQMQVTENQVLFIFGNTHFYSRLLEGNYPETSQLIPQTADTTVELEAGAFLSSIERASLLSHESRNDVVKLSLKPSENLVRISGDSPDIGTVEEEVVTSALDGNDLEISFNPNYMKDALRSFGQATIKISFTSPLRPFTLVPTEDQENFVHLITPVRTF</sequence>
<dbReference type="PANTHER" id="PTHR30478:SF0">
    <property type="entry name" value="BETA SLIDING CLAMP"/>
    <property type="match status" value="1"/>
</dbReference>
<dbReference type="PANTHER" id="PTHR30478">
    <property type="entry name" value="DNA POLYMERASE III SUBUNIT BETA"/>
    <property type="match status" value="1"/>
</dbReference>
<evidence type="ECO:0000256" key="8">
    <source>
        <dbReference type="ARBA" id="ARBA00022932"/>
    </source>
</evidence>
<dbReference type="GO" id="GO:0003677">
    <property type="term" value="F:DNA binding"/>
    <property type="evidence" value="ECO:0007669"/>
    <property type="project" value="UniProtKB-UniRule"/>
</dbReference>
<dbReference type="GO" id="GO:0005737">
    <property type="term" value="C:cytoplasm"/>
    <property type="evidence" value="ECO:0007669"/>
    <property type="project" value="UniProtKB-SubCell"/>
</dbReference>
<protein>
    <recommendedName>
        <fullName evidence="3 10">Beta sliding clamp</fullName>
    </recommendedName>
</protein>
<keyword evidence="8 10" id="KW-0239">DNA-directed DNA polymerase</keyword>
<accession>F8KF91</accession>
<dbReference type="GO" id="GO:0006271">
    <property type="term" value="P:DNA strand elongation involved in DNA replication"/>
    <property type="evidence" value="ECO:0007669"/>
    <property type="project" value="TreeGrafter"/>
</dbReference>
<dbReference type="SMART" id="SM00480">
    <property type="entry name" value="POL3Bc"/>
    <property type="match status" value="1"/>
</dbReference>
<reference evidence="14" key="1">
    <citation type="journal article" date="2011" name="J. Bacteriol.">
        <title>Genome sequence of the vertebrate gut symbiont Lactobacillus reuteri ATCC 53608.</title>
        <authorList>
            <person name="Heavens D."/>
            <person name="Tailford L.E."/>
            <person name="Crossman L."/>
            <person name="Jeffers F."/>
            <person name="Mackenzie D.A."/>
            <person name="Caccamo M."/>
            <person name="Juge N."/>
        </authorList>
    </citation>
    <scope>NUCLEOTIDE SEQUENCE [LARGE SCALE GENOMIC DNA]</scope>
    <source>
        <strain evidence="14">ATCC 53608</strain>
    </source>
</reference>
<evidence type="ECO:0000256" key="7">
    <source>
        <dbReference type="ARBA" id="ARBA00022705"/>
    </source>
</evidence>
<feature type="domain" description="DNA polymerase III beta sliding clamp C-terminal" evidence="13">
    <location>
        <begin position="254"/>
        <end position="378"/>
    </location>
</feature>
<name>A0A0S4NJP7_LIMR5</name>
<dbReference type="Gene3D" id="3.70.10.10">
    <property type="match status" value="1"/>
</dbReference>
<dbReference type="Gene3D" id="3.10.150.10">
    <property type="entry name" value="DNA Polymerase III, subunit A, domain 2"/>
    <property type="match status" value="1"/>
</dbReference>
<dbReference type="InterPro" id="IPR046938">
    <property type="entry name" value="DNA_clamp_sf"/>
</dbReference>
<dbReference type="SUPFAM" id="SSF55979">
    <property type="entry name" value="DNA clamp"/>
    <property type="match status" value="3"/>
</dbReference>
<dbReference type="InterPro" id="IPR001001">
    <property type="entry name" value="DNA_polIII_beta"/>
</dbReference>
<dbReference type="InterPro" id="IPR022634">
    <property type="entry name" value="DNA_polIII_beta_N"/>
</dbReference>
<keyword evidence="7 10" id="KW-0235">DNA replication</keyword>
<evidence type="ECO:0000256" key="9">
    <source>
        <dbReference type="ARBA" id="ARBA00023125"/>
    </source>
</evidence>
<evidence type="ECO:0000256" key="6">
    <source>
        <dbReference type="ARBA" id="ARBA00022695"/>
    </source>
</evidence>
<dbReference type="Pfam" id="PF00712">
    <property type="entry name" value="DNA_pol3_beta"/>
    <property type="match status" value="1"/>
</dbReference>
<evidence type="ECO:0000256" key="5">
    <source>
        <dbReference type="ARBA" id="ARBA00022679"/>
    </source>
</evidence>
<comment type="similarity">
    <text evidence="2 10">Belongs to the beta sliding clamp family.</text>
</comment>
<gene>
    <name evidence="14" type="ORF">LRATCC53608_1384</name>
</gene>
<keyword evidence="5 10" id="KW-0808">Transferase</keyword>
<dbReference type="HOGENOM" id="CLU_038149_2_0_9"/>
<evidence type="ECO:0000256" key="10">
    <source>
        <dbReference type="PIRNR" id="PIRNR000804"/>
    </source>
</evidence>
<dbReference type="GO" id="GO:0008408">
    <property type="term" value="F:3'-5' exonuclease activity"/>
    <property type="evidence" value="ECO:0007669"/>
    <property type="project" value="InterPro"/>
</dbReference>
<evidence type="ECO:0000256" key="2">
    <source>
        <dbReference type="ARBA" id="ARBA00010752"/>
    </source>
</evidence>
<comment type="subcellular location">
    <subcellularLocation>
        <location evidence="1 10">Cytoplasm</location>
    </subcellularLocation>
</comment>
<dbReference type="NCBIfam" id="TIGR00663">
    <property type="entry name" value="dnan"/>
    <property type="match status" value="1"/>
</dbReference>
<dbReference type="Pfam" id="PF02767">
    <property type="entry name" value="DNA_pol3_beta_2"/>
    <property type="match status" value="1"/>
</dbReference>
<dbReference type="InterPro" id="IPR022637">
    <property type="entry name" value="DNA_polIII_beta_cen"/>
</dbReference>
<dbReference type="EMBL" id="FR854367">
    <property type="protein sequence ID" value="CCC04136.1"/>
    <property type="molecule type" value="Genomic_DNA"/>
</dbReference>
<evidence type="ECO:0000256" key="4">
    <source>
        <dbReference type="ARBA" id="ARBA00022490"/>
    </source>
</evidence>
<feature type="domain" description="DNA polymerase III beta sliding clamp central" evidence="12">
    <location>
        <begin position="135"/>
        <end position="251"/>
    </location>
</feature>
<evidence type="ECO:0000256" key="1">
    <source>
        <dbReference type="ARBA" id="ARBA00004496"/>
    </source>
</evidence>
<dbReference type="PIRSF" id="PIRSF000804">
    <property type="entry name" value="DNA_pol_III_b"/>
    <property type="match status" value="1"/>
</dbReference>
<accession>A0A0S4NJP7</accession>
<dbReference type="InterPro" id="IPR022635">
    <property type="entry name" value="DNA_polIII_beta_C"/>
</dbReference>
<comment type="function">
    <text evidence="10">Confers DNA tethering and processivity to DNA polymerases and other proteins. Acts as a clamp, forming a ring around DNA (a reaction catalyzed by the clamp-loading complex) which diffuses in an ATP-independent manner freely and bidirectionally along dsDNA. Initially characterized for its ability to contact the catalytic subunit of DNA polymerase III (Pol III), a complex, multichain enzyme responsible for most of the replicative synthesis in bacteria; Pol III exhibits 3'-5' exonuclease proofreading activity. The beta chain is required for initiation of replication as well as for processivity of DNA replication.</text>
</comment>
<keyword evidence="4 10" id="KW-0963">Cytoplasm</keyword>
<feature type="domain" description="DNA polymerase III beta sliding clamp N-terminal" evidence="11">
    <location>
        <begin position="1"/>
        <end position="126"/>
    </location>
</feature>
<dbReference type="GO" id="GO:0003887">
    <property type="term" value="F:DNA-directed DNA polymerase activity"/>
    <property type="evidence" value="ECO:0007669"/>
    <property type="project" value="UniProtKB-UniRule"/>
</dbReference>
<organism evidence="14">
    <name type="scientific">Limosilactobacillus reuteri subsp. suis (strain ATCC 53608 / LMG 31752 / 1063)</name>
    <name type="common">Lactobacillus reuteri</name>
    <dbReference type="NCBI Taxonomy" id="927703"/>
    <lineage>
        <taxon>Bacteria</taxon>
        <taxon>Bacillati</taxon>
        <taxon>Bacillota</taxon>
        <taxon>Bacilli</taxon>
        <taxon>Lactobacillales</taxon>
        <taxon>Lactobacillaceae</taxon>
        <taxon>Limosilactobacillus</taxon>
    </lineage>
</organism>
<dbReference type="CDD" id="cd00140">
    <property type="entry name" value="beta_clamp"/>
    <property type="match status" value="1"/>
</dbReference>
<dbReference type="Pfam" id="PF02768">
    <property type="entry name" value="DNA_pol3_beta_3"/>
    <property type="match status" value="1"/>
</dbReference>
<evidence type="ECO:0000313" key="14">
    <source>
        <dbReference type="EMBL" id="CCC04136.1"/>
    </source>
</evidence>
<dbReference type="FunFam" id="3.10.150.10:FF:000007">
    <property type="entry name" value="Beta sliding clamp"/>
    <property type="match status" value="1"/>
</dbReference>
<evidence type="ECO:0000259" key="11">
    <source>
        <dbReference type="Pfam" id="PF00712"/>
    </source>
</evidence>
<evidence type="ECO:0000259" key="12">
    <source>
        <dbReference type="Pfam" id="PF02767"/>
    </source>
</evidence>
<dbReference type="AlphaFoldDB" id="A0A0S4NJP7"/>
<evidence type="ECO:0000259" key="13">
    <source>
        <dbReference type="Pfam" id="PF02768"/>
    </source>
</evidence>
<dbReference type="RefSeq" id="WP_004562483.1">
    <property type="nucleotide sequence ID" value="NZ_JBKZCG010000016.1"/>
</dbReference>
<comment type="subunit">
    <text evidence="10">Forms a ring-shaped head-to-tail homodimer around DNA.</text>
</comment>
<keyword evidence="6 10" id="KW-0548">Nucleotidyltransferase</keyword>
<dbReference type="GO" id="GO:0009360">
    <property type="term" value="C:DNA polymerase III complex"/>
    <property type="evidence" value="ECO:0007669"/>
    <property type="project" value="InterPro"/>
</dbReference>
<evidence type="ECO:0000256" key="3">
    <source>
        <dbReference type="ARBA" id="ARBA00021035"/>
    </source>
</evidence>
<keyword evidence="9" id="KW-0238">DNA-binding</keyword>
<proteinExistence type="inferred from homology"/>